<gene>
    <name evidence="2" type="ORF">UFOVP1089_63</name>
    <name evidence="3" type="ORF">UFOVP1443_6</name>
    <name evidence="1" type="ORF">UFOVP459_22</name>
</gene>
<dbReference type="EMBL" id="LR797029">
    <property type="protein sequence ID" value="CAB4183427.1"/>
    <property type="molecule type" value="Genomic_DNA"/>
</dbReference>
<evidence type="ECO:0000313" key="3">
    <source>
        <dbReference type="EMBL" id="CAB4212311.1"/>
    </source>
</evidence>
<protein>
    <submittedName>
        <fullName evidence="3">Uncharacterized protein</fullName>
    </submittedName>
</protein>
<reference evidence="3" key="1">
    <citation type="submission" date="2020-05" db="EMBL/GenBank/DDBJ databases">
        <authorList>
            <person name="Chiriac C."/>
            <person name="Salcher M."/>
            <person name="Ghai R."/>
            <person name="Kavagutti S V."/>
        </authorList>
    </citation>
    <scope>NUCLEOTIDE SEQUENCE</scope>
</reference>
<sequence length="264" mass="29435">MADLSDVLNVLSNMVSDAVYPNGTSQPSVAGVDVNIFPGWPVRNFLDDEMKAGRAVVSVYPTNKEKDVTKFPRFFQEVSRSDPTITTAIVGNILTLGGTVSVPQAVMVTVDKVGYSYQVLITDTLDSIVASLALLIPGSSASNNDLTVPFKNSFFASIAVQVTSAEELGRRERVFQISCWCPTPDIRSLLAPPIDIALQQEYRFVLPDGFFCHMWYDHTDEEDFLQVPLIYRRDLFFRIQYATTYSQVTTSVENNIANVTYKYL</sequence>
<evidence type="ECO:0000313" key="2">
    <source>
        <dbReference type="EMBL" id="CAB4183427.1"/>
    </source>
</evidence>
<name>A0A6J5SDR3_9CAUD</name>
<dbReference type="EMBL" id="LR797389">
    <property type="protein sequence ID" value="CAB4212311.1"/>
    <property type="molecule type" value="Genomic_DNA"/>
</dbReference>
<proteinExistence type="predicted"/>
<accession>A0A6J5SDR3</accession>
<evidence type="ECO:0000313" key="1">
    <source>
        <dbReference type="EMBL" id="CAB4144236.1"/>
    </source>
</evidence>
<organism evidence="3">
    <name type="scientific">uncultured Caudovirales phage</name>
    <dbReference type="NCBI Taxonomy" id="2100421"/>
    <lineage>
        <taxon>Viruses</taxon>
        <taxon>Duplodnaviria</taxon>
        <taxon>Heunggongvirae</taxon>
        <taxon>Uroviricota</taxon>
        <taxon>Caudoviricetes</taxon>
        <taxon>Peduoviridae</taxon>
        <taxon>Maltschvirus</taxon>
        <taxon>Maltschvirus maltsch</taxon>
    </lineage>
</organism>
<dbReference type="EMBL" id="LR796424">
    <property type="protein sequence ID" value="CAB4144236.1"/>
    <property type="molecule type" value="Genomic_DNA"/>
</dbReference>